<organism evidence="2">
    <name type="scientific">Podoviridae sp. ct9R41</name>
    <dbReference type="NCBI Taxonomy" id="2825227"/>
    <lineage>
        <taxon>Viruses</taxon>
        <taxon>Duplodnaviria</taxon>
        <taxon>Heunggongvirae</taxon>
        <taxon>Uroviricota</taxon>
        <taxon>Caudoviricetes</taxon>
    </lineage>
</organism>
<evidence type="ECO:0000313" key="2">
    <source>
        <dbReference type="EMBL" id="DAE03331.1"/>
    </source>
</evidence>
<feature type="region of interest" description="Disordered" evidence="1">
    <location>
        <begin position="124"/>
        <end position="143"/>
    </location>
</feature>
<evidence type="ECO:0000256" key="1">
    <source>
        <dbReference type="SAM" id="MobiDB-lite"/>
    </source>
</evidence>
<accession>A0A8S5PA60</accession>
<dbReference type="EMBL" id="BK015364">
    <property type="protein sequence ID" value="DAE03331.1"/>
    <property type="molecule type" value="Genomic_DNA"/>
</dbReference>
<sequence length="291" mass="32871">MSNLFDLVSDFSGQKNSITIPRIYIKLCNGDFTTAAVLSQLVFWSSKGKRADGYFWKSYDEIANELCEDEITSEQVRYSVKKLKMLLSNCFFVEVKRANGMTTNHYRFDQAAFLERLQNLKSGNFPNRAESENGKIPNQENSHSGMGNFPDTVNGKIPTPITDPNHIQTTDPKKNTKKSEDEILLEQFGISGQLAKDFITHRKAKKAPITETVMNGFLREANKAGLSVAESVAISIERNWQGFKATWYLKDKELQSSKQQPQSANTFADDGSWAIGRQLNIDPDLIPEELR</sequence>
<reference evidence="2" key="1">
    <citation type="journal article" date="2021" name="Proc. Natl. Acad. Sci. U.S.A.">
        <title>A Catalog of Tens of Thousands of Viruses from Human Metagenomes Reveals Hidden Associations with Chronic Diseases.</title>
        <authorList>
            <person name="Tisza M.J."/>
            <person name="Buck C.B."/>
        </authorList>
    </citation>
    <scope>NUCLEOTIDE SEQUENCE</scope>
    <source>
        <strain evidence="2">Ct9R41</strain>
    </source>
</reference>
<proteinExistence type="predicted"/>
<protein>
    <submittedName>
        <fullName evidence="2">Uncharacterized protein</fullName>
    </submittedName>
</protein>
<name>A0A8S5PA60_9CAUD</name>